<dbReference type="GO" id="GO:0006209">
    <property type="term" value="P:cytosine catabolic process"/>
    <property type="evidence" value="ECO:0007669"/>
    <property type="project" value="TreeGrafter"/>
</dbReference>
<dbReference type="PANTHER" id="PTHR32027:SF0">
    <property type="entry name" value="CYTOSINE DEAMINASE"/>
    <property type="match status" value="1"/>
</dbReference>
<dbReference type="Gene3D" id="3.20.20.140">
    <property type="entry name" value="Metal-dependent hydrolases"/>
    <property type="match status" value="1"/>
</dbReference>
<evidence type="ECO:0000313" key="2">
    <source>
        <dbReference type="EnsemblProtists" id="EOD29258"/>
    </source>
</evidence>
<name>A0A0D3K0H3_EMIH1</name>
<feature type="domain" description="Amidohydrolase 3" evidence="1">
    <location>
        <begin position="2"/>
        <end position="215"/>
    </location>
</feature>
<dbReference type="PaxDb" id="2903-EOD29258"/>
<accession>A0A0D3K0H3</accession>
<dbReference type="GeneID" id="19046607"/>
<dbReference type="PANTHER" id="PTHR32027">
    <property type="entry name" value="CYTOSINE DEAMINASE"/>
    <property type="match status" value="1"/>
</dbReference>
<reference evidence="2" key="2">
    <citation type="submission" date="2024-10" db="UniProtKB">
        <authorList>
            <consortium name="EnsemblProtists"/>
        </authorList>
    </citation>
    <scope>IDENTIFICATION</scope>
</reference>
<dbReference type="InterPro" id="IPR013108">
    <property type="entry name" value="Amidohydro_3"/>
</dbReference>
<dbReference type="InterPro" id="IPR032466">
    <property type="entry name" value="Metal_Hydrolase"/>
</dbReference>
<reference evidence="3" key="1">
    <citation type="journal article" date="2013" name="Nature">
        <title>Pan genome of the phytoplankton Emiliania underpins its global distribution.</title>
        <authorList>
            <person name="Read B.A."/>
            <person name="Kegel J."/>
            <person name="Klute M.J."/>
            <person name="Kuo A."/>
            <person name="Lefebvre S.C."/>
            <person name="Maumus F."/>
            <person name="Mayer C."/>
            <person name="Miller J."/>
            <person name="Monier A."/>
            <person name="Salamov A."/>
            <person name="Young J."/>
            <person name="Aguilar M."/>
            <person name="Claverie J.M."/>
            <person name="Frickenhaus S."/>
            <person name="Gonzalez K."/>
            <person name="Herman E.K."/>
            <person name="Lin Y.C."/>
            <person name="Napier J."/>
            <person name="Ogata H."/>
            <person name="Sarno A.F."/>
            <person name="Shmutz J."/>
            <person name="Schroeder D."/>
            <person name="de Vargas C."/>
            <person name="Verret F."/>
            <person name="von Dassow P."/>
            <person name="Valentin K."/>
            <person name="Van de Peer Y."/>
            <person name="Wheeler G."/>
            <person name="Dacks J.B."/>
            <person name="Delwiche C.F."/>
            <person name="Dyhrman S.T."/>
            <person name="Glockner G."/>
            <person name="John U."/>
            <person name="Richards T."/>
            <person name="Worden A.Z."/>
            <person name="Zhang X."/>
            <person name="Grigoriev I.V."/>
            <person name="Allen A.E."/>
            <person name="Bidle K."/>
            <person name="Borodovsky M."/>
            <person name="Bowler C."/>
            <person name="Brownlee C."/>
            <person name="Cock J.M."/>
            <person name="Elias M."/>
            <person name="Gladyshev V.N."/>
            <person name="Groth M."/>
            <person name="Guda C."/>
            <person name="Hadaegh A."/>
            <person name="Iglesias-Rodriguez M.D."/>
            <person name="Jenkins J."/>
            <person name="Jones B.M."/>
            <person name="Lawson T."/>
            <person name="Leese F."/>
            <person name="Lindquist E."/>
            <person name="Lobanov A."/>
            <person name="Lomsadze A."/>
            <person name="Malik S.B."/>
            <person name="Marsh M.E."/>
            <person name="Mackinder L."/>
            <person name="Mock T."/>
            <person name="Mueller-Roeber B."/>
            <person name="Pagarete A."/>
            <person name="Parker M."/>
            <person name="Probert I."/>
            <person name="Quesneville H."/>
            <person name="Raines C."/>
            <person name="Rensing S.A."/>
            <person name="Riano-Pachon D.M."/>
            <person name="Richier S."/>
            <person name="Rokitta S."/>
            <person name="Shiraiwa Y."/>
            <person name="Soanes D.M."/>
            <person name="van der Giezen M."/>
            <person name="Wahlund T.M."/>
            <person name="Williams B."/>
            <person name="Wilson W."/>
            <person name="Wolfe G."/>
            <person name="Wurch L.L."/>
        </authorList>
    </citation>
    <scope>NUCLEOTIDE SEQUENCE</scope>
</reference>
<dbReference type="STRING" id="2903.R1D1P7"/>
<protein>
    <recommendedName>
        <fullName evidence="1">Amidohydrolase 3 domain-containing protein</fullName>
    </recommendedName>
</protein>
<sequence>LDALFKHARRHGLMVDLHIDETNDPACCCLLALVGALGRARAEGYVEAVVLGHCTSLALQGEGNRARVIEGLARLGPVTVVCNPSTNLGLQDRRGSAAPHCIPIDADAPRTPLWRGLTLVQELAAAGVAVGSASDNVRDWWHPYGDYDGLQNYKNAVTLGHLDTAPNEGAWAALVSDAAAEAMGLGGGSSFTPGAAADLILFPETRRVSELFARPQCDRIVLRGGRVQRSALPSYRALDDVVGSTL</sequence>
<dbReference type="Proteomes" id="UP000013827">
    <property type="component" value="Unassembled WGS sequence"/>
</dbReference>
<dbReference type="HOGENOM" id="CLU_1157775_0_0_1"/>
<dbReference type="RefSeq" id="XP_005781687.1">
    <property type="nucleotide sequence ID" value="XM_005781630.1"/>
</dbReference>
<keyword evidence="3" id="KW-1185">Reference proteome</keyword>
<dbReference type="GO" id="GO:0035888">
    <property type="term" value="F:isoguanine deaminase activity"/>
    <property type="evidence" value="ECO:0007669"/>
    <property type="project" value="TreeGrafter"/>
</dbReference>
<evidence type="ECO:0000259" key="1">
    <source>
        <dbReference type="Pfam" id="PF07969"/>
    </source>
</evidence>
<dbReference type="EnsemblProtists" id="EOD29258">
    <property type="protein sequence ID" value="EOD29258"/>
    <property type="gene ID" value="EMIHUDRAFT_63990"/>
</dbReference>
<dbReference type="AlphaFoldDB" id="A0A0D3K0H3"/>
<organism evidence="2 3">
    <name type="scientific">Emiliania huxleyi (strain CCMP1516)</name>
    <dbReference type="NCBI Taxonomy" id="280463"/>
    <lineage>
        <taxon>Eukaryota</taxon>
        <taxon>Haptista</taxon>
        <taxon>Haptophyta</taxon>
        <taxon>Prymnesiophyceae</taxon>
        <taxon>Isochrysidales</taxon>
        <taxon>Noelaerhabdaceae</taxon>
        <taxon>Emiliania</taxon>
    </lineage>
</organism>
<evidence type="ECO:0000313" key="3">
    <source>
        <dbReference type="Proteomes" id="UP000013827"/>
    </source>
</evidence>
<dbReference type="KEGG" id="ehx:EMIHUDRAFT_63990"/>
<dbReference type="Pfam" id="PF07969">
    <property type="entry name" value="Amidohydro_3"/>
    <property type="match status" value="1"/>
</dbReference>
<dbReference type="GO" id="GO:0004131">
    <property type="term" value="F:cytosine deaminase activity"/>
    <property type="evidence" value="ECO:0007669"/>
    <property type="project" value="TreeGrafter"/>
</dbReference>
<dbReference type="SUPFAM" id="SSF51556">
    <property type="entry name" value="Metallo-dependent hydrolases"/>
    <property type="match status" value="1"/>
</dbReference>
<dbReference type="InterPro" id="IPR052349">
    <property type="entry name" value="Metallo-hydrolase_Enzymes"/>
</dbReference>
<proteinExistence type="predicted"/>